<evidence type="ECO:0000259" key="1">
    <source>
        <dbReference type="SMART" id="SM00849"/>
    </source>
</evidence>
<dbReference type="CDD" id="cd07726">
    <property type="entry name" value="ST1585-like_MBL-fold"/>
    <property type="match status" value="1"/>
</dbReference>
<dbReference type="InterPro" id="IPR050855">
    <property type="entry name" value="NDM-1-like"/>
</dbReference>
<dbReference type="InterPro" id="IPR001279">
    <property type="entry name" value="Metallo-B-lactamas"/>
</dbReference>
<feature type="domain" description="Metallo-beta-lactamase" evidence="1">
    <location>
        <begin position="20"/>
        <end position="225"/>
    </location>
</feature>
<dbReference type="SMART" id="SM00849">
    <property type="entry name" value="Lactamase_B"/>
    <property type="match status" value="1"/>
</dbReference>
<dbReference type="PATRIC" id="fig|394096.3.peg.2293"/>
<keyword evidence="3" id="KW-1185">Reference proteome</keyword>
<evidence type="ECO:0000313" key="3">
    <source>
        <dbReference type="Proteomes" id="UP000028725"/>
    </source>
</evidence>
<proteinExistence type="predicted"/>
<dbReference type="AlphaFoldDB" id="A0A085WSW2"/>
<organism evidence="2 3">
    <name type="scientific">Hyalangium minutum</name>
    <dbReference type="NCBI Taxonomy" id="394096"/>
    <lineage>
        <taxon>Bacteria</taxon>
        <taxon>Pseudomonadati</taxon>
        <taxon>Myxococcota</taxon>
        <taxon>Myxococcia</taxon>
        <taxon>Myxococcales</taxon>
        <taxon>Cystobacterineae</taxon>
        <taxon>Archangiaceae</taxon>
        <taxon>Hyalangium</taxon>
    </lineage>
</organism>
<dbReference type="InterPro" id="IPR036866">
    <property type="entry name" value="RibonucZ/Hydroxyglut_hydro"/>
</dbReference>
<dbReference type="Pfam" id="PF00753">
    <property type="entry name" value="Lactamase_B"/>
    <property type="match status" value="1"/>
</dbReference>
<comment type="caution">
    <text evidence="2">The sequence shown here is derived from an EMBL/GenBank/DDBJ whole genome shotgun (WGS) entry which is preliminary data.</text>
</comment>
<dbReference type="EMBL" id="JMCB01000003">
    <property type="protein sequence ID" value="KFE70775.1"/>
    <property type="molecule type" value="Genomic_DNA"/>
</dbReference>
<sequence>MQRHPDGVTAVDTEYVRPGLAASHIIEHEGRAAFVDTGTTHSVPLLLAALDELGLARDAVDYVILTHVHLDHAGGAGRLMQALPQARAVLHPRGAPHMIDPSKLIAGSMAVYGEARYRELYGELVPIPSERVVTTQDGQRLSLAGRPLEFVHTPGHALHHQVIVDLEHRSLFTGDTFGLSYRELDTEQGAFIVPTTTPTQFDPEQLIASVDRLLGYAPQALYLTHYSRVTDVPRLAELLKLQIHEFVKIARSHRAEANRFNAISADMRALWLELLRRHGCTLTEARIDEVLGTDLELNTQGLIAWLDRERKG</sequence>
<accession>A0A085WSW2</accession>
<dbReference type="InterPro" id="IPR037482">
    <property type="entry name" value="ST1585_MBL-fold"/>
</dbReference>
<dbReference type="Proteomes" id="UP000028725">
    <property type="component" value="Unassembled WGS sequence"/>
</dbReference>
<dbReference type="RefSeq" id="WP_240486631.1">
    <property type="nucleotide sequence ID" value="NZ_JMCB01000003.1"/>
</dbReference>
<dbReference type="PANTHER" id="PTHR42951:SF22">
    <property type="entry name" value="METALLO BETA-LACTAMASE SUPERFAMILY LIPOPROTEIN"/>
    <property type="match status" value="1"/>
</dbReference>
<protein>
    <submittedName>
        <fullName evidence="2">Beta-lactamase related protein</fullName>
    </submittedName>
</protein>
<dbReference type="Gene3D" id="3.60.15.10">
    <property type="entry name" value="Ribonuclease Z/Hydroxyacylglutathione hydrolase-like"/>
    <property type="match status" value="1"/>
</dbReference>
<evidence type="ECO:0000313" key="2">
    <source>
        <dbReference type="EMBL" id="KFE70775.1"/>
    </source>
</evidence>
<dbReference type="SUPFAM" id="SSF56281">
    <property type="entry name" value="Metallo-hydrolase/oxidoreductase"/>
    <property type="match status" value="1"/>
</dbReference>
<dbReference type="STRING" id="394096.DB31_5817"/>
<reference evidence="2 3" key="1">
    <citation type="submission" date="2014-04" db="EMBL/GenBank/DDBJ databases">
        <title>Genome assembly of Hyalangium minutum DSM 14724.</title>
        <authorList>
            <person name="Sharma G."/>
            <person name="Subramanian S."/>
        </authorList>
    </citation>
    <scope>NUCLEOTIDE SEQUENCE [LARGE SCALE GENOMIC DNA]</scope>
    <source>
        <strain evidence="2 3">DSM 14724</strain>
    </source>
</reference>
<gene>
    <name evidence="2" type="ORF">DB31_5817</name>
</gene>
<name>A0A085WSW2_9BACT</name>
<dbReference type="PANTHER" id="PTHR42951">
    <property type="entry name" value="METALLO-BETA-LACTAMASE DOMAIN-CONTAINING"/>
    <property type="match status" value="1"/>
</dbReference>